<accession>A0A382WGS9</accession>
<protein>
    <submittedName>
        <fullName evidence="1">Uncharacterized protein</fullName>
    </submittedName>
</protein>
<dbReference type="AlphaFoldDB" id="A0A382WGS9"/>
<reference evidence="1" key="1">
    <citation type="submission" date="2018-05" db="EMBL/GenBank/DDBJ databases">
        <authorList>
            <person name="Lanie J.A."/>
            <person name="Ng W.-L."/>
            <person name="Kazmierczak K.M."/>
            <person name="Andrzejewski T.M."/>
            <person name="Davidsen T.M."/>
            <person name="Wayne K.J."/>
            <person name="Tettelin H."/>
            <person name="Glass J.I."/>
            <person name="Rusch D."/>
            <person name="Podicherti R."/>
            <person name="Tsui H.-C.T."/>
            <person name="Winkler M.E."/>
        </authorList>
    </citation>
    <scope>NUCLEOTIDE SEQUENCE</scope>
</reference>
<dbReference type="EMBL" id="UINC01159617">
    <property type="protein sequence ID" value="SVD57814.1"/>
    <property type="molecule type" value="Genomic_DNA"/>
</dbReference>
<organism evidence="1">
    <name type="scientific">marine metagenome</name>
    <dbReference type="NCBI Taxonomy" id="408172"/>
    <lineage>
        <taxon>unclassified sequences</taxon>
        <taxon>metagenomes</taxon>
        <taxon>ecological metagenomes</taxon>
    </lineage>
</organism>
<name>A0A382WGS9_9ZZZZ</name>
<sequence length="52" mass="6181">MVEKLNGKAAVDWWYTRFAMFKELGAIEREVAAWERIGLSLYVKKGEWYRIA</sequence>
<gene>
    <name evidence="1" type="ORF">METZ01_LOCUS410668</name>
</gene>
<evidence type="ECO:0000313" key="1">
    <source>
        <dbReference type="EMBL" id="SVD57814.1"/>
    </source>
</evidence>
<proteinExistence type="predicted"/>